<dbReference type="AlphaFoldDB" id="C0NM89"/>
<reference evidence="1" key="1">
    <citation type="submission" date="2009-02" db="EMBL/GenBank/DDBJ databases">
        <title>The Genome Sequence of Ajellomyces capsulatus strain G186AR.</title>
        <authorList>
            <consortium name="The Broad Institute Genome Sequencing Platform"/>
            <person name="Champion M."/>
            <person name="Cuomo C."/>
            <person name="Ma L.-J."/>
            <person name="Henn M.R."/>
            <person name="Sil A."/>
            <person name="Goldman B."/>
            <person name="Young S.K."/>
            <person name="Kodira C.D."/>
            <person name="Zeng Q."/>
            <person name="Koehrsen M."/>
            <person name="Alvarado L."/>
            <person name="Berlin A."/>
            <person name="Borenstein D."/>
            <person name="Chen Z."/>
            <person name="Engels R."/>
            <person name="Freedman E."/>
            <person name="Gellesch M."/>
            <person name="Goldberg J."/>
            <person name="Griggs A."/>
            <person name="Gujja S."/>
            <person name="Heiman D."/>
            <person name="Hepburn T."/>
            <person name="Howarth C."/>
            <person name="Jen D."/>
            <person name="Larson L."/>
            <person name="Lewis B."/>
            <person name="Mehta T."/>
            <person name="Park D."/>
            <person name="Pearson M."/>
            <person name="Roberts A."/>
            <person name="Saif S."/>
            <person name="Shea T."/>
            <person name="Shenoy N."/>
            <person name="Sisk P."/>
            <person name="Stolte C."/>
            <person name="Sykes S."/>
            <person name="Walk T."/>
            <person name="White J."/>
            <person name="Yandava C."/>
            <person name="Klein B."/>
            <person name="McEwen J.G."/>
            <person name="Puccia R."/>
            <person name="Goldman G.H."/>
            <person name="Felipe M.S."/>
            <person name="Nino-Vega G."/>
            <person name="San-Blas G."/>
            <person name="Taylor J."/>
            <person name="Mendoza L."/>
            <person name="Galagan J."/>
            <person name="Nusbaum C."/>
            <person name="Birren B."/>
        </authorList>
    </citation>
    <scope>NUCLEOTIDE SEQUENCE</scope>
    <source>
        <strain evidence="1">G186AR</strain>
    </source>
</reference>
<dbReference type="RefSeq" id="XP_045288221.1">
    <property type="nucleotide sequence ID" value="XM_045431668.1"/>
</dbReference>
<dbReference type="HOGENOM" id="CLU_1739989_0_0_1"/>
<gene>
    <name evidence="1" type="ORF">HCBG_04619</name>
</gene>
<sequence length="150" mass="16502">MQCMATPHAPGASVLSEICRAMVREVRWLTDIGFCASKHIHDQVDSRYPSHSLSKQTASNGSYSVCESASQIFSSSCPPSHRDSYVFAPTAVQKSQPFPIKYLDMRNTHKEVPGASVFALRQSAPTQCGVKNVAGEDNGRRQFYSRFQAG</sequence>
<dbReference type="GeneID" id="69037635"/>
<accession>C0NM89</accession>
<dbReference type="Proteomes" id="UP000001631">
    <property type="component" value="Unassembled WGS sequence"/>
</dbReference>
<name>C0NM89_AJECG</name>
<proteinExistence type="predicted"/>
<keyword evidence="2" id="KW-1185">Reference proteome</keyword>
<protein>
    <submittedName>
        <fullName evidence="1">Uncharacterized protein</fullName>
    </submittedName>
</protein>
<dbReference type="InParanoid" id="C0NM89"/>
<organism evidence="1 2">
    <name type="scientific">Ajellomyces capsulatus (strain G186AR / H82 / ATCC MYA-2454 / RMSCC 2432)</name>
    <name type="common">Darling's disease fungus</name>
    <name type="synonym">Histoplasma capsulatum</name>
    <dbReference type="NCBI Taxonomy" id="447093"/>
    <lineage>
        <taxon>Eukaryota</taxon>
        <taxon>Fungi</taxon>
        <taxon>Dikarya</taxon>
        <taxon>Ascomycota</taxon>
        <taxon>Pezizomycotina</taxon>
        <taxon>Eurotiomycetes</taxon>
        <taxon>Eurotiomycetidae</taxon>
        <taxon>Onygenales</taxon>
        <taxon>Ajellomycetaceae</taxon>
        <taxon>Histoplasma</taxon>
    </lineage>
</organism>
<evidence type="ECO:0000313" key="1">
    <source>
        <dbReference type="EMBL" id="EEH07740.1"/>
    </source>
</evidence>
<evidence type="ECO:0000313" key="2">
    <source>
        <dbReference type="Proteomes" id="UP000001631"/>
    </source>
</evidence>
<dbReference type="EMBL" id="GG663367">
    <property type="protein sequence ID" value="EEH07740.1"/>
    <property type="molecule type" value="Genomic_DNA"/>
</dbReference>